<sequence>MQTNCLCRFSVFHCFQVTKIYKSGRGASTTCYVALSPQTEGVSGKYFADCNETNTSPFGK</sequence>
<comment type="caution">
    <text evidence="1">The sequence shown here is derived from an EMBL/GenBank/DDBJ whole genome shotgun (WGS) entry which is preliminary data.</text>
</comment>
<organism evidence="1 2">
    <name type="scientific">Pistacia atlantica</name>
    <dbReference type="NCBI Taxonomy" id="434234"/>
    <lineage>
        <taxon>Eukaryota</taxon>
        <taxon>Viridiplantae</taxon>
        <taxon>Streptophyta</taxon>
        <taxon>Embryophyta</taxon>
        <taxon>Tracheophyta</taxon>
        <taxon>Spermatophyta</taxon>
        <taxon>Magnoliopsida</taxon>
        <taxon>eudicotyledons</taxon>
        <taxon>Gunneridae</taxon>
        <taxon>Pentapetalae</taxon>
        <taxon>rosids</taxon>
        <taxon>malvids</taxon>
        <taxon>Sapindales</taxon>
        <taxon>Anacardiaceae</taxon>
        <taxon>Pistacia</taxon>
    </lineage>
</organism>
<evidence type="ECO:0000313" key="2">
    <source>
        <dbReference type="Proteomes" id="UP001164250"/>
    </source>
</evidence>
<dbReference type="Proteomes" id="UP001164250">
    <property type="component" value="Chromosome 2"/>
</dbReference>
<proteinExistence type="predicted"/>
<gene>
    <name evidence="1" type="ORF">Patl1_18090</name>
</gene>
<dbReference type="EMBL" id="CM047898">
    <property type="protein sequence ID" value="KAJ0104737.1"/>
    <property type="molecule type" value="Genomic_DNA"/>
</dbReference>
<keyword evidence="2" id="KW-1185">Reference proteome</keyword>
<evidence type="ECO:0000313" key="1">
    <source>
        <dbReference type="EMBL" id="KAJ0104737.1"/>
    </source>
</evidence>
<name>A0ACC1BY01_9ROSI</name>
<protein>
    <submittedName>
        <fullName evidence="1">Uncharacterized protein</fullName>
    </submittedName>
</protein>
<reference evidence="2" key="1">
    <citation type="journal article" date="2023" name="G3 (Bethesda)">
        <title>Genome assembly and association tests identify interacting loci associated with vigor, precocity, and sex in interspecific pistachio rootstocks.</title>
        <authorList>
            <person name="Palmer W."/>
            <person name="Jacygrad E."/>
            <person name="Sagayaradj S."/>
            <person name="Cavanaugh K."/>
            <person name="Han R."/>
            <person name="Bertier L."/>
            <person name="Beede B."/>
            <person name="Kafkas S."/>
            <person name="Golino D."/>
            <person name="Preece J."/>
            <person name="Michelmore R."/>
        </authorList>
    </citation>
    <scope>NUCLEOTIDE SEQUENCE [LARGE SCALE GENOMIC DNA]</scope>
</reference>
<accession>A0ACC1BY01</accession>